<feature type="region of interest" description="Disordered" evidence="1">
    <location>
        <begin position="1"/>
        <end position="34"/>
    </location>
</feature>
<evidence type="ECO:0000313" key="2">
    <source>
        <dbReference type="EMBL" id="KAA8498590.1"/>
    </source>
</evidence>
<accession>A0A5J4Z5R8</accession>
<sequence length="118" mass="12400">MERQSRSRTFVPRTCFHKEHAPTPRRSTGSFGLLVSDPPGLFQDASAPSAASDTGIDAAAVGASTNLVLPSSSITSSVSCVAAACDPYCDVDGLDTMAHAERKRKRGYLDKPSVNKSG</sequence>
<evidence type="ECO:0000313" key="3">
    <source>
        <dbReference type="Proteomes" id="UP000324585"/>
    </source>
</evidence>
<evidence type="ECO:0000256" key="1">
    <source>
        <dbReference type="SAM" id="MobiDB-lite"/>
    </source>
</evidence>
<name>A0A5J4Z5R8_PORPP</name>
<dbReference type="EMBL" id="VRMN01000001">
    <property type="protein sequence ID" value="KAA8498590.1"/>
    <property type="molecule type" value="Genomic_DNA"/>
</dbReference>
<keyword evidence="3" id="KW-1185">Reference proteome</keyword>
<proteinExistence type="predicted"/>
<dbReference type="AlphaFoldDB" id="A0A5J4Z5R8"/>
<organism evidence="2 3">
    <name type="scientific">Porphyridium purpureum</name>
    <name type="common">Red alga</name>
    <name type="synonym">Porphyridium cruentum</name>
    <dbReference type="NCBI Taxonomy" id="35688"/>
    <lineage>
        <taxon>Eukaryota</taxon>
        <taxon>Rhodophyta</taxon>
        <taxon>Bangiophyceae</taxon>
        <taxon>Porphyridiales</taxon>
        <taxon>Porphyridiaceae</taxon>
        <taxon>Porphyridium</taxon>
    </lineage>
</organism>
<dbReference type="Proteomes" id="UP000324585">
    <property type="component" value="Unassembled WGS sequence"/>
</dbReference>
<protein>
    <submittedName>
        <fullName evidence="2">Uncharacterized protein</fullName>
    </submittedName>
</protein>
<gene>
    <name evidence="2" type="ORF">FVE85_6175</name>
</gene>
<comment type="caution">
    <text evidence="2">The sequence shown here is derived from an EMBL/GenBank/DDBJ whole genome shotgun (WGS) entry which is preliminary data.</text>
</comment>
<reference evidence="3" key="1">
    <citation type="journal article" date="2019" name="Nat. Commun.">
        <title>Expansion of phycobilisome linker gene families in mesophilic red algae.</title>
        <authorList>
            <person name="Lee J."/>
            <person name="Kim D."/>
            <person name="Bhattacharya D."/>
            <person name="Yoon H.S."/>
        </authorList>
    </citation>
    <scope>NUCLEOTIDE SEQUENCE [LARGE SCALE GENOMIC DNA]</scope>
    <source>
        <strain evidence="3">CCMP 1328</strain>
    </source>
</reference>